<protein>
    <submittedName>
        <fullName evidence="1">Uncharacterized protein</fullName>
    </submittedName>
</protein>
<reference evidence="1" key="1">
    <citation type="submission" date="2023-05" db="EMBL/GenBank/DDBJ databases">
        <authorList>
            <person name="Barden S."/>
            <person name="Berber-Pulido R."/>
            <person name="Bursulaya I."/>
            <person name="Chawla E."/>
            <person name="Critzer N.A."/>
            <person name="Dawson N.R."/>
            <person name="Deal M.M."/>
            <person name="Douglas K.A."/>
            <person name="Estampa J.P."/>
            <person name="Gowdy G.A."/>
            <person name="Hamid B."/>
            <person name="Hernandez E.R."/>
            <person name="Hoang R.L."/>
            <person name="Hughes A.L."/>
            <person name="Kim C.J."/>
            <person name="Kretschmer T.O."/>
            <person name="Le V.D."/>
            <person name="Li A."/>
            <person name="Li M."/>
            <person name="Lim J.M."/>
            <person name="Martin K.B."/>
            <person name="Martinez D.M."/>
            <person name="Nguyen A.H."/>
            <person name="Okumura J.H."/>
            <person name="Ortiz-Gomez D.E."/>
            <person name="Pan C."/>
            <person name="Pisipati K.L."/>
            <person name="Reyimjan D."/>
            <person name="Robles A."/>
            <person name="Rodriguez J.F."/>
            <person name="Sacristan A."/>
            <person name="Scriven S.P."/>
            <person name="Smith S.M."/>
            <person name="Tosasuk K."/>
            <person name="Tran K.A."/>
            <person name="Unanwa N.C."/>
            <person name="Vajragiri S."/>
            <person name="Vanderpool L.R."/>
            <person name="Vu T.T."/>
            <person name="Wang X."/>
            <person name="Wu F."/>
            <person name="Zhu Y.A."/>
            <person name="Nguyen M."/>
            <person name="Stephenson J.C."/>
            <person name="Zorawik M."/>
            <person name="Garza D.R."/>
            <person name="Reputana M.J."/>
            <person name="Al Banaa F.A."/>
            <person name="Reddi K."/>
            <person name="Freise A.C."/>
            <person name="Furlong K.P."/>
            <person name="Rudner A.D."/>
            <person name="Beyer A.R."/>
            <person name="Chong R.A."/>
            <person name="Edgington N.P."/>
            <person name="Garcia Costas A.M."/>
            <person name="Gibb B.P."/>
            <person name="Klyczek K.K."/>
            <person name="Swerdlow S.J."/>
            <person name="Garlena R.A."/>
            <person name="Russell D.A."/>
            <person name="Jacobs-Sera D."/>
            <person name="Hatfull G.F."/>
        </authorList>
    </citation>
    <scope>NUCLEOTIDE SEQUENCE</scope>
</reference>
<organism evidence="1 2">
    <name type="scientific">Arthrobacter phage VroomVroom</name>
    <dbReference type="NCBI Taxonomy" id="3049371"/>
    <lineage>
        <taxon>Viruses</taxon>
        <taxon>Duplodnaviria</taxon>
        <taxon>Heunggongvirae</taxon>
        <taxon>Uroviricota</taxon>
        <taxon>Caudoviricetes</taxon>
        <taxon>Casidaviridae</taxon>
        <taxon>Hilgardvirus</taxon>
        <taxon>Hilgardvirus vroomvroom</taxon>
    </lineage>
</organism>
<evidence type="ECO:0000313" key="2">
    <source>
        <dbReference type="Proteomes" id="UP001243977"/>
    </source>
</evidence>
<accession>A0AA49ITJ9</accession>
<dbReference type="Proteomes" id="UP001243977">
    <property type="component" value="Segment"/>
</dbReference>
<gene>
    <name evidence="1" type="primary">52</name>
    <name evidence="1" type="ORF">SEA_VROOMVROOM_52</name>
</gene>
<proteinExistence type="predicted"/>
<dbReference type="EMBL" id="OQ938592">
    <property type="protein sequence ID" value="WIC90202.1"/>
    <property type="molecule type" value="Genomic_DNA"/>
</dbReference>
<name>A0AA49ITJ9_9CAUD</name>
<keyword evidence="2" id="KW-1185">Reference proteome</keyword>
<evidence type="ECO:0000313" key="1">
    <source>
        <dbReference type="EMBL" id="WIC90202.1"/>
    </source>
</evidence>
<sequence length="103" mass="11355">MASIFDRLVAAGAPAITEPHFYRISETHTGTVRVELRIRNTYKGSTLLGQEEIRPHGASEVVQEVVEALTELVDRHLLKEAVNELIGEHAPSPSADAPTWLEN</sequence>